<dbReference type="OrthoDB" id="9778910at2"/>
<evidence type="ECO:0000313" key="9">
    <source>
        <dbReference type="EMBL" id="RKN39827.1"/>
    </source>
</evidence>
<dbReference type="RefSeq" id="WP_120681924.1">
    <property type="nucleotide sequence ID" value="NZ_RBAL01000012.1"/>
</dbReference>
<dbReference type="GO" id="GO:0005886">
    <property type="term" value="C:plasma membrane"/>
    <property type="evidence" value="ECO:0007669"/>
    <property type="project" value="UniProtKB-SubCell"/>
</dbReference>
<sequence>MLRYLLRRLPVTALVLLLATVPIFAVLRMAPGDPAATLAGPDASPEAVAAIRHDLGLDRSLARQYLSWLGGALHGDFSTSFVNGAEVSGLVGRGLGNTGTLTLCALVLAVLLAFPLGVATALARTARLRTALSALNVVMLAVPTYVTGVLLTMVFSGALRLLPPGGYVPVLDDPVEGAQFLVLPSVCLALPSAAVLARFLAASLQRVFHEEHYFASRMRGLSRRRLILRHGLPNAVGPLVTVLGIQIGHLLGGAVIVEAIFAWPGLGEAMVSSANARDYPMVQAMLLLAVTVFIVLQLFSDLVYALVDPRVREQP</sequence>
<keyword evidence="3" id="KW-1003">Cell membrane</keyword>
<comment type="similarity">
    <text evidence="7">Belongs to the binding-protein-dependent transport system permease family.</text>
</comment>
<dbReference type="Proteomes" id="UP000272474">
    <property type="component" value="Unassembled WGS sequence"/>
</dbReference>
<evidence type="ECO:0000313" key="10">
    <source>
        <dbReference type="Proteomes" id="UP000272474"/>
    </source>
</evidence>
<protein>
    <submittedName>
        <fullName evidence="9">ABC transporter permease</fullName>
    </submittedName>
</protein>
<dbReference type="InterPro" id="IPR045621">
    <property type="entry name" value="BPD_transp_1_N"/>
</dbReference>
<dbReference type="AlphaFoldDB" id="A0A3A9YX53"/>
<dbReference type="Gene3D" id="1.10.3720.10">
    <property type="entry name" value="MetI-like"/>
    <property type="match status" value="1"/>
</dbReference>
<feature type="transmembrane region" description="Helical" evidence="7">
    <location>
        <begin position="178"/>
        <end position="201"/>
    </location>
</feature>
<feature type="transmembrane region" description="Helical" evidence="7">
    <location>
        <begin position="235"/>
        <end position="263"/>
    </location>
</feature>
<keyword evidence="4 7" id="KW-0812">Transmembrane</keyword>
<evidence type="ECO:0000256" key="3">
    <source>
        <dbReference type="ARBA" id="ARBA00022475"/>
    </source>
</evidence>
<gene>
    <name evidence="9" type="ORF">D7294_20620</name>
</gene>
<name>A0A3A9YX53_9ACTN</name>
<dbReference type="SUPFAM" id="SSF161098">
    <property type="entry name" value="MetI-like"/>
    <property type="match status" value="1"/>
</dbReference>
<dbReference type="Pfam" id="PF00528">
    <property type="entry name" value="BPD_transp_1"/>
    <property type="match status" value="1"/>
</dbReference>
<evidence type="ECO:0000256" key="7">
    <source>
        <dbReference type="RuleBase" id="RU363032"/>
    </source>
</evidence>
<dbReference type="EMBL" id="RBAL01000012">
    <property type="protein sequence ID" value="RKN39827.1"/>
    <property type="molecule type" value="Genomic_DNA"/>
</dbReference>
<feature type="transmembrane region" description="Helical" evidence="7">
    <location>
        <begin position="100"/>
        <end position="122"/>
    </location>
</feature>
<keyword evidence="6 7" id="KW-0472">Membrane</keyword>
<evidence type="ECO:0000259" key="8">
    <source>
        <dbReference type="PROSITE" id="PS50928"/>
    </source>
</evidence>
<feature type="domain" description="ABC transmembrane type-1" evidence="8">
    <location>
        <begin position="95"/>
        <end position="300"/>
    </location>
</feature>
<dbReference type="Pfam" id="PF19300">
    <property type="entry name" value="BPD_transp_1_N"/>
    <property type="match status" value="1"/>
</dbReference>
<keyword evidence="2 7" id="KW-0813">Transport</keyword>
<evidence type="ECO:0000256" key="4">
    <source>
        <dbReference type="ARBA" id="ARBA00022692"/>
    </source>
</evidence>
<evidence type="ECO:0000256" key="5">
    <source>
        <dbReference type="ARBA" id="ARBA00022989"/>
    </source>
</evidence>
<comment type="subcellular location">
    <subcellularLocation>
        <location evidence="1 7">Cell membrane</location>
        <topology evidence="1 7">Multi-pass membrane protein</topology>
    </subcellularLocation>
</comment>
<reference evidence="9 10" key="1">
    <citation type="journal article" date="2014" name="Int. J. Syst. Evol. Microbiol.">
        <title>Streptomyces hoynatensis sp. nov., isolated from deep marine sediment.</title>
        <authorList>
            <person name="Veyisoglu A."/>
            <person name="Sahin N."/>
        </authorList>
    </citation>
    <scope>NUCLEOTIDE SEQUENCE [LARGE SCALE GENOMIC DNA]</scope>
    <source>
        <strain evidence="9 10">KCTC 29097</strain>
    </source>
</reference>
<evidence type="ECO:0000256" key="2">
    <source>
        <dbReference type="ARBA" id="ARBA00022448"/>
    </source>
</evidence>
<feature type="transmembrane region" description="Helical" evidence="7">
    <location>
        <begin position="283"/>
        <end position="307"/>
    </location>
</feature>
<evidence type="ECO:0000256" key="1">
    <source>
        <dbReference type="ARBA" id="ARBA00004651"/>
    </source>
</evidence>
<dbReference type="GO" id="GO:0055085">
    <property type="term" value="P:transmembrane transport"/>
    <property type="evidence" value="ECO:0007669"/>
    <property type="project" value="InterPro"/>
</dbReference>
<dbReference type="InterPro" id="IPR035906">
    <property type="entry name" value="MetI-like_sf"/>
</dbReference>
<dbReference type="PROSITE" id="PS50928">
    <property type="entry name" value="ABC_TM1"/>
    <property type="match status" value="1"/>
</dbReference>
<organism evidence="9 10">
    <name type="scientific">Streptomyces hoynatensis</name>
    <dbReference type="NCBI Taxonomy" id="1141874"/>
    <lineage>
        <taxon>Bacteria</taxon>
        <taxon>Bacillati</taxon>
        <taxon>Actinomycetota</taxon>
        <taxon>Actinomycetes</taxon>
        <taxon>Kitasatosporales</taxon>
        <taxon>Streptomycetaceae</taxon>
        <taxon>Streptomyces</taxon>
    </lineage>
</organism>
<evidence type="ECO:0000256" key="6">
    <source>
        <dbReference type="ARBA" id="ARBA00023136"/>
    </source>
</evidence>
<dbReference type="PANTHER" id="PTHR43163">
    <property type="entry name" value="DIPEPTIDE TRANSPORT SYSTEM PERMEASE PROTEIN DPPB-RELATED"/>
    <property type="match status" value="1"/>
</dbReference>
<feature type="transmembrane region" description="Helical" evidence="7">
    <location>
        <begin position="134"/>
        <end position="158"/>
    </location>
</feature>
<keyword evidence="5 7" id="KW-1133">Transmembrane helix</keyword>
<dbReference type="PANTHER" id="PTHR43163:SF3">
    <property type="entry name" value="PEPTIDE ABC TRANSPORTER PERMEASE PROTEIN"/>
    <property type="match status" value="1"/>
</dbReference>
<accession>A0A3A9YX53</accession>
<comment type="caution">
    <text evidence="9">The sequence shown here is derived from an EMBL/GenBank/DDBJ whole genome shotgun (WGS) entry which is preliminary data.</text>
</comment>
<dbReference type="InterPro" id="IPR000515">
    <property type="entry name" value="MetI-like"/>
</dbReference>
<keyword evidence="10" id="KW-1185">Reference proteome</keyword>
<dbReference type="CDD" id="cd06261">
    <property type="entry name" value="TM_PBP2"/>
    <property type="match status" value="1"/>
</dbReference>
<proteinExistence type="inferred from homology"/>